<dbReference type="AlphaFoldDB" id="A0A2H3D1J7"/>
<dbReference type="OrthoDB" id="3639251at2759"/>
<dbReference type="InParanoid" id="A0A2H3D1J7"/>
<organism evidence="1 2">
    <name type="scientific">Armillaria gallica</name>
    <name type="common">Bulbous honey fungus</name>
    <name type="synonym">Armillaria bulbosa</name>
    <dbReference type="NCBI Taxonomy" id="47427"/>
    <lineage>
        <taxon>Eukaryota</taxon>
        <taxon>Fungi</taxon>
        <taxon>Dikarya</taxon>
        <taxon>Basidiomycota</taxon>
        <taxon>Agaricomycotina</taxon>
        <taxon>Agaricomycetes</taxon>
        <taxon>Agaricomycetidae</taxon>
        <taxon>Agaricales</taxon>
        <taxon>Marasmiineae</taxon>
        <taxon>Physalacriaceae</taxon>
        <taxon>Armillaria</taxon>
    </lineage>
</organism>
<sequence length="102" mass="11900">MSTPKVQYDITEKGSDVDADDHYKTRVALPRTQKWYQWYNQDDTPEERRLDSSFWITISFALRWLLLEPIGYCFLPLVATLGTDSNFDNSARHNFPVPNTSP</sequence>
<name>A0A2H3D1J7_ARMGA</name>
<proteinExistence type="predicted"/>
<keyword evidence="2" id="KW-1185">Reference proteome</keyword>
<evidence type="ECO:0000313" key="1">
    <source>
        <dbReference type="EMBL" id="PBK89169.1"/>
    </source>
</evidence>
<dbReference type="STRING" id="47427.A0A2H3D1J7"/>
<reference evidence="2" key="1">
    <citation type="journal article" date="2017" name="Nat. Ecol. Evol.">
        <title>Genome expansion and lineage-specific genetic innovations in the forest pathogenic fungi Armillaria.</title>
        <authorList>
            <person name="Sipos G."/>
            <person name="Prasanna A.N."/>
            <person name="Walter M.C."/>
            <person name="O'Connor E."/>
            <person name="Balint B."/>
            <person name="Krizsan K."/>
            <person name="Kiss B."/>
            <person name="Hess J."/>
            <person name="Varga T."/>
            <person name="Slot J."/>
            <person name="Riley R."/>
            <person name="Boka B."/>
            <person name="Rigling D."/>
            <person name="Barry K."/>
            <person name="Lee J."/>
            <person name="Mihaltcheva S."/>
            <person name="LaButti K."/>
            <person name="Lipzen A."/>
            <person name="Waldron R."/>
            <person name="Moloney N.M."/>
            <person name="Sperisen C."/>
            <person name="Kredics L."/>
            <person name="Vagvoelgyi C."/>
            <person name="Patrignani A."/>
            <person name="Fitzpatrick D."/>
            <person name="Nagy I."/>
            <person name="Doyle S."/>
            <person name="Anderson J.B."/>
            <person name="Grigoriev I.V."/>
            <person name="Gueldener U."/>
            <person name="Muensterkoetter M."/>
            <person name="Nagy L.G."/>
        </authorList>
    </citation>
    <scope>NUCLEOTIDE SEQUENCE [LARGE SCALE GENOMIC DNA]</scope>
    <source>
        <strain evidence="2">Ar21-2</strain>
    </source>
</reference>
<gene>
    <name evidence="1" type="ORF">ARMGADRAFT_1083718</name>
</gene>
<dbReference type="Proteomes" id="UP000217790">
    <property type="component" value="Unassembled WGS sequence"/>
</dbReference>
<evidence type="ECO:0000313" key="2">
    <source>
        <dbReference type="Proteomes" id="UP000217790"/>
    </source>
</evidence>
<protein>
    <submittedName>
        <fullName evidence="1">Uncharacterized protein</fullName>
    </submittedName>
</protein>
<dbReference type="EMBL" id="KZ293669">
    <property type="protein sequence ID" value="PBK89169.1"/>
    <property type="molecule type" value="Genomic_DNA"/>
</dbReference>
<accession>A0A2H3D1J7</accession>